<reference evidence="1" key="1">
    <citation type="submission" date="2010-02" db="EMBL/GenBank/DDBJ databases">
        <title>Sequencing and annotation of the Blastocystis hominis genome.</title>
        <authorList>
            <person name="Wincker P."/>
        </authorList>
    </citation>
    <scope>NUCLEOTIDE SEQUENCE</scope>
    <source>
        <strain evidence="1">Singapore isolate B</strain>
    </source>
</reference>
<dbReference type="InParanoid" id="D8M873"/>
<dbReference type="AlphaFoldDB" id="D8M873"/>
<dbReference type="GeneID" id="24921067"/>
<gene>
    <name evidence="1" type="ORF">GSBLH_T00004020001</name>
</gene>
<dbReference type="Proteomes" id="UP000008312">
    <property type="component" value="Unassembled WGS sequence"/>
</dbReference>
<dbReference type="OrthoDB" id="3355217at2759"/>
<evidence type="ECO:0000313" key="1">
    <source>
        <dbReference type="EMBL" id="CBK24262.2"/>
    </source>
</evidence>
<sequence length="107" mass="11669">MVCEVCRGRGSVPCPECEKKEEPEDKLIACAVCHNSGCVPCQKCQGLGNNACDSCSGRGQLKAYLEVSSEIRTEESKDTVEAGGLTHEYLQLLEGEIVYQYALNFAF</sequence>
<protein>
    <recommendedName>
        <fullName evidence="3">CR-type domain-containing protein</fullName>
    </recommendedName>
</protein>
<name>D8M873_BLAHO</name>
<dbReference type="EMBL" id="FN668683">
    <property type="protein sequence ID" value="CBK24262.2"/>
    <property type="molecule type" value="Genomic_DNA"/>
</dbReference>
<organism evidence="1">
    <name type="scientific">Blastocystis hominis</name>
    <dbReference type="NCBI Taxonomy" id="12968"/>
    <lineage>
        <taxon>Eukaryota</taxon>
        <taxon>Sar</taxon>
        <taxon>Stramenopiles</taxon>
        <taxon>Bigyra</taxon>
        <taxon>Opalozoa</taxon>
        <taxon>Opalinata</taxon>
        <taxon>Blastocystidae</taxon>
        <taxon>Blastocystis</taxon>
    </lineage>
</organism>
<evidence type="ECO:0008006" key="3">
    <source>
        <dbReference type="Google" id="ProtNLM"/>
    </source>
</evidence>
<dbReference type="RefSeq" id="XP_012898310.1">
    <property type="nucleotide sequence ID" value="XM_013042856.1"/>
</dbReference>
<evidence type="ECO:0000313" key="2">
    <source>
        <dbReference type="Proteomes" id="UP000008312"/>
    </source>
</evidence>
<keyword evidence="2" id="KW-1185">Reference proteome</keyword>
<dbReference type="InterPro" id="IPR052789">
    <property type="entry name" value="SSUH2_homolog"/>
</dbReference>
<proteinExistence type="predicted"/>
<dbReference type="PANTHER" id="PTHR48465">
    <property type="entry name" value="PROTEIN SSUH2 HOMOLOG"/>
    <property type="match status" value="1"/>
</dbReference>
<accession>D8M873</accession>
<dbReference type="PANTHER" id="PTHR48465:SF1">
    <property type="entry name" value="PROTEIN SSUH2 HOMOLOG"/>
    <property type="match status" value="1"/>
</dbReference>